<evidence type="ECO:0000256" key="10">
    <source>
        <dbReference type="ARBA" id="ARBA00050776"/>
    </source>
</evidence>
<keyword evidence="8 11" id="KW-0408">Iron</keyword>
<comment type="subunit">
    <text evidence="11">Homodimer. Forms a heterotetramer with IscU, interacts with other sulfur acceptors.</text>
</comment>
<reference evidence="14 15" key="1">
    <citation type="submission" date="2016-10" db="EMBL/GenBank/DDBJ databases">
        <authorList>
            <person name="de Groot N.N."/>
        </authorList>
    </citation>
    <scope>NUCLEOTIDE SEQUENCE [LARGE SCALE GENOMIC DNA]</scope>
    <source>
        <strain evidence="14 15">APO</strain>
    </source>
</reference>
<protein>
    <recommendedName>
        <fullName evidence="11">Cysteine desulfurase IscS</fullName>
        <ecNumber evidence="11">2.8.1.7</ecNumber>
    </recommendedName>
</protein>
<dbReference type="PIRSF" id="PIRSF005572">
    <property type="entry name" value="NifS"/>
    <property type="match status" value="1"/>
</dbReference>
<dbReference type="GO" id="GO:0051537">
    <property type="term" value="F:2 iron, 2 sulfur cluster binding"/>
    <property type="evidence" value="ECO:0007669"/>
    <property type="project" value="UniProtKB-UniRule"/>
</dbReference>
<feature type="binding site" evidence="11">
    <location>
        <position position="178"/>
    </location>
    <ligand>
        <name>pyridoxal 5'-phosphate</name>
        <dbReference type="ChEBI" id="CHEBI:597326"/>
    </ligand>
</feature>
<dbReference type="InterPro" id="IPR015421">
    <property type="entry name" value="PyrdxlP-dep_Trfase_major"/>
</dbReference>
<evidence type="ECO:0000256" key="2">
    <source>
        <dbReference type="ARBA" id="ARBA00006490"/>
    </source>
</evidence>
<dbReference type="FunFam" id="3.40.640.10:FF:000003">
    <property type="entry name" value="Cysteine desulfurase IscS"/>
    <property type="match status" value="1"/>
</dbReference>
<dbReference type="PROSITE" id="PS00595">
    <property type="entry name" value="AA_TRANSFER_CLASS_5"/>
    <property type="match status" value="1"/>
</dbReference>
<feature type="binding site" evidence="11">
    <location>
        <begin position="198"/>
        <end position="200"/>
    </location>
    <ligand>
        <name>pyridoxal 5'-phosphate</name>
        <dbReference type="ChEBI" id="CHEBI:597326"/>
    </ligand>
</feature>
<dbReference type="Gene3D" id="1.10.260.50">
    <property type="match status" value="1"/>
</dbReference>
<dbReference type="GO" id="GO:0030170">
    <property type="term" value="F:pyridoxal phosphate binding"/>
    <property type="evidence" value="ECO:0007669"/>
    <property type="project" value="UniProtKB-UniRule"/>
</dbReference>
<evidence type="ECO:0000256" key="6">
    <source>
        <dbReference type="ARBA" id="ARBA00022723"/>
    </source>
</evidence>
<proteinExistence type="inferred from homology"/>
<organism evidence="14 15">
    <name type="scientific">Tindallia californiensis</name>
    <dbReference type="NCBI Taxonomy" id="159292"/>
    <lineage>
        <taxon>Bacteria</taxon>
        <taxon>Bacillati</taxon>
        <taxon>Bacillota</taxon>
        <taxon>Clostridia</taxon>
        <taxon>Peptostreptococcales</taxon>
        <taxon>Tindalliaceae</taxon>
        <taxon>Tindallia</taxon>
    </lineage>
</organism>
<dbReference type="AlphaFoldDB" id="A0A1H3NGW1"/>
<dbReference type="OrthoDB" id="9808002at2"/>
<dbReference type="UniPathway" id="UPA00266"/>
<dbReference type="Gene3D" id="3.90.1150.10">
    <property type="entry name" value="Aspartate Aminotransferase, domain 1"/>
    <property type="match status" value="1"/>
</dbReference>
<comment type="catalytic activity">
    <reaction evidence="10 11">
        <text>(sulfur carrier)-H + L-cysteine = (sulfur carrier)-SH + L-alanine</text>
        <dbReference type="Rhea" id="RHEA:43892"/>
        <dbReference type="Rhea" id="RHEA-COMP:14737"/>
        <dbReference type="Rhea" id="RHEA-COMP:14739"/>
        <dbReference type="ChEBI" id="CHEBI:29917"/>
        <dbReference type="ChEBI" id="CHEBI:35235"/>
        <dbReference type="ChEBI" id="CHEBI:57972"/>
        <dbReference type="ChEBI" id="CHEBI:64428"/>
        <dbReference type="EC" id="2.8.1.7"/>
    </reaction>
</comment>
<dbReference type="Pfam" id="PF00266">
    <property type="entry name" value="Aminotran_5"/>
    <property type="match status" value="1"/>
</dbReference>
<dbReference type="InterPro" id="IPR010240">
    <property type="entry name" value="Cys_deSase_IscS"/>
</dbReference>
<keyword evidence="7 11" id="KW-0663">Pyridoxal phosphate</keyword>
<comment type="cofactor">
    <cofactor evidence="1 11 12">
        <name>pyridoxal 5'-phosphate</name>
        <dbReference type="ChEBI" id="CHEBI:597326"/>
    </cofactor>
</comment>
<dbReference type="GO" id="GO:0044571">
    <property type="term" value="P:[2Fe-2S] cluster assembly"/>
    <property type="evidence" value="ECO:0007669"/>
    <property type="project" value="UniProtKB-UniRule"/>
</dbReference>
<dbReference type="InterPro" id="IPR016454">
    <property type="entry name" value="Cysteine_dSase"/>
</dbReference>
<dbReference type="NCBIfam" id="NF002806">
    <property type="entry name" value="PRK02948.1"/>
    <property type="match status" value="1"/>
</dbReference>
<gene>
    <name evidence="11" type="primary">iscS</name>
    <name evidence="14" type="ORF">SAMN05192546_105109</name>
</gene>
<keyword evidence="9 11" id="KW-0411">Iron-sulfur</keyword>
<evidence type="ECO:0000256" key="1">
    <source>
        <dbReference type="ARBA" id="ARBA00001933"/>
    </source>
</evidence>
<name>A0A1H3NGW1_9FIRM</name>
<evidence type="ECO:0000256" key="3">
    <source>
        <dbReference type="ARBA" id="ARBA00022490"/>
    </source>
</evidence>
<evidence type="ECO:0000259" key="13">
    <source>
        <dbReference type="Pfam" id="PF00266"/>
    </source>
</evidence>
<dbReference type="SUPFAM" id="SSF53383">
    <property type="entry name" value="PLP-dependent transferases"/>
    <property type="match status" value="1"/>
</dbReference>
<evidence type="ECO:0000256" key="8">
    <source>
        <dbReference type="ARBA" id="ARBA00023004"/>
    </source>
</evidence>
<evidence type="ECO:0000313" key="14">
    <source>
        <dbReference type="EMBL" id="SDY87983.1"/>
    </source>
</evidence>
<dbReference type="EC" id="2.8.1.7" evidence="11"/>
<dbReference type="InterPro" id="IPR015422">
    <property type="entry name" value="PyrdxlP-dep_Trfase_small"/>
</dbReference>
<dbReference type="PANTHER" id="PTHR11601:SF34">
    <property type="entry name" value="CYSTEINE DESULFURASE"/>
    <property type="match status" value="1"/>
</dbReference>
<feature type="binding site" description="via persulfide group" evidence="11">
    <location>
        <position position="324"/>
    </location>
    <ligand>
        <name>[2Fe-2S] cluster</name>
        <dbReference type="ChEBI" id="CHEBI:190135"/>
        <note>ligand shared with IscU</note>
    </ligand>
</feature>
<feature type="modified residue" description="N6-(pyridoxal phosphate)lysine" evidence="11">
    <location>
        <position position="201"/>
    </location>
</feature>
<dbReference type="GO" id="GO:0031071">
    <property type="term" value="F:cysteine desulfurase activity"/>
    <property type="evidence" value="ECO:0007669"/>
    <property type="project" value="UniProtKB-UniRule"/>
</dbReference>
<evidence type="ECO:0000256" key="9">
    <source>
        <dbReference type="ARBA" id="ARBA00023014"/>
    </source>
</evidence>
<keyword evidence="15" id="KW-1185">Reference proteome</keyword>
<sequence>MKVYLDYSATTPVKPEVFNAMTPYLRDYYGNPSSLHSYGRENKKAIDTARDQIAQTLKAKPEEIFFTGGGSEADNWAIKGTAEALKNKGRHIITTSIEHHAVLHTCQHLEKQGYEVTYLPVNEEGIISVEELKSHLREDTILITIMYANNEIGTIQPIQEIAAIAKEHKVLFHTDAVQAYGHLEINTQDLPVDMISISAHKLYGPKGVGALYIRKGTRIHNLIHGGAQERKKRAGTENIAGIVGFGKAAELAYGQLTEHVNHLTELRDYLLEGIQQKIPYTRLNGHRQKRLPNNVNVSFEFIEGESMLLSLDMVGIAASSGSACTSGSLDPSHVLLSLGLSHEMAHGSLRLTLGDQNTKEEIDYVLEQLPPIVQRLRDMSPLYENLKEGAR</sequence>
<dbReference type="InterPro" id="IPR017772">
    <property type="entry name" value="Cys_deSase_NifS_bac/arc"/>
</dbReference>
<comment type="function">
    <text evidence="11">Master enzyme that delivers sulfur to a number of partners involved in Fe-S cluster assembly, tRNA modification or cofactor biosynthesis. Catalyzes the removal of elemental sulfur atoms from cysteine to produce alanine. Functions as a sulfur delivery protein for Fe-S cluster synthesis onto IscU, an Fe-S scaffold assembly protein, as well as other S acceptor proteins.</text>
</comment>
<comment type="pathway">
    <text evidence="11">Cofactor biosynthesis; iron-sulfur cluster biosynthesis.</text>
</comment>
<evidence type="ECO:0000256" key="5">
    <source>
        <dbReference type="ARBA" id="ARBA00022714"/>
    </source>
</evidence>
<dbReference type="InterPro" id="IPR015424">
    <property type="entry name" value="PyrdxlP-dep_Trfase"/>
</dbReference>
<evidence type="ECO:0000256" key="11">
    <source>
        <dbReference type="HAMAP-Rule" id="MF_00331"/>
    </source>
</evidence>
<dbReference type="STRING" id="159292.SAMN05192546_105109"/>
<dbReference type="Proteomes" id="UP000199230">
    <property type="component" value="Unassembled WGS sequence"/>
</dbReference>
<keyword evidence="5 11" id="KW-0001">2Fe-2S</keyword>
<dbReference type="NCBIfam" id="TIGR03402">
    <property type="entry name" value="FeS_nifS"/>
    <property type="match status" value="1"/>
</dbReference>
<comment type="subcellular location">
    <subcellularLocation>
        <location evidence="11">Cytoplasm</location>
    </subcellularLocation>
</comment>
<dbReference type="Gene3D" id="3.40.640.10">
    <property type="entry name" value="Type I PLP-dependent aspartate aminotransferase-like (Major domain)"/>
    <property type="match status" value="1"/>
</dbReference>
<feature type="active site" description="Cysteine persulfide intermediate" evidence="11">
    <location>
        <position position="324"/>
    </location>
</feature>
<comment type="similarity">
    <text evidence="2 11">Belongs to the class-V pyridoxal-phosphate-dependent aminotransferase family. NifS/IscS subfamily.</text>
</comment>
<evidence type="ECO:0000313" key="15">
    <source>
        <dbReference type="Proteomes" id="UP000199230"/>
    </source>
</evidence>
<dbReference type="GO" id="GO:0046872">
    <property type="term" value="F:metal ion binding"/>
    <property type="evidence" value="ECO:0007669"/>
    <property type="project" value="UniProtKB-KW"/>
</dbReference>
<accession>A0A1H3NGW1</accession>
<feature type="binding site" evidence="11">
    <location>
        <position position="236"/>
    </location>
    <ligand>
        <name>pyridoxal 5'-phosphate</name>
        <dbReference type="ChEBI" id="CHEBI:597326"/>
    </ligand>
</feature>
<evidence type="ECO:0000256" key="12">
    <source>
        <dbReference type="RuleBase" id="RU004504"/>
    </source>
</evidence>
<keyword evidence="6 11" id="KW-0479">Metal-binding</keyword>
<dbReference type="GO" id="GO:0006520">
    <property type="term" value="P:amino acid metabolic process"/>
    <property type="evidence" value="ECO:0007669"/>
    <property type="project" value="InterPro"/>
</dbReference>
<dbReference type="PANTHER" id="PTHR11601">
    <property type="entry name" value="CYSTEINE DESULFURYLASE FAMILY MEMBER"/>
    <property type="match status" value="1"/>
</dbReference>
<evidence type="ECO:0000256" key="7">
    <source>
        <dbReference type="ARBA" id="ARBA00022898"/>
    </source>
</evidence>
<dbReference type="GO" id="GO:1990221">
    <property type="term" value="C:L-cysteine desulfurase complex"/>
    <property type="evidence" value="ECO:0007669"/>
    <property type="project" value="UniProtKB-ARBA"/>
</dbReference>
<dbReference type="InterPro" id="IPR020578">
    <property type="entry name" value="Aminotrans_V_PyrdxlP_BS"/>
</dbReference>
<feature type="domain" description="Aminotransferase class V" evidence="13">
    <location>
        <begin position="3"/>
        <end position="365"/>
    </location>
</feature>
<dbReference type="EMBL" id="FNPV01000005">
    <property type="protein sequence ID" value="SDY87983.1"/>
    <property type="molecule type" value="Genomic_DNA"/>
</dbReference>
<dbReference type="InterPro" id="IPR000192">
    <property type="entry name" value="Aminotrans_V_dom"/>
</dbReference>
<evidence type="ECO:0000256" key="4">
    <source>
        <dbReference type="ARBA" id="ARBA00022679"/>
    </source>
</evidence>
<feature type="binding site" evidence="11">
    <location>
        <begin position="70"/>
        <end position="71"/>
    </location>
    <ligand>
        <name>pyridoxal 5'-phosphate</name>
        <dbReference type="ChEBI" id="CHEBI:597326"/>
    </ligand>
</feature>
<keyword evidence="4 11" id="KW-0808">Transferase</keyword>
<dbReference type="RefSeq" id="WP_093313154.1">
    <property type="nucleotide sequence ID" value="NZ_FNPV01000005.1"/>
</dbReference>
<keyword evidence="3 11" id="KW-0963">Cytoplasm</keyword>
<dbReference type="HAMAP" id="MF_00331">
    <property type="entry name" value="Cys_desulf_IscS"/>
    <property type="match status" value="1"/>
</dbReference>
<feature type="binding site" evidence="11">
    <location>
        <position position="150"/>
    </location>
    <ligand>
        <name>pyridoxal 5'-phosphate</name>
        <dbReference type="ChEBI" id="CHEBI:597326"/>
    </ligand>
</feature>